<feature type="transmembrane region" description="Helical" evidence="7">
    <location>
        <begin position="186"/>
        <end position="203"/>
    </location>
</feature>
<feature type="transmembrane region" description="Helical" evidence="7">
    <location>
        <begin position="53"/>
        <end position="75"/>
    </location>
</feature>
<evidence type="ECO:0000256" key="3">
    <source>
        <dbReference type="ARBA" id="ARBA00022692"/>
    </source>
</evidence>
<keyword evidence="4 7" id="KW-1133">Transmembrane helix</keyword>
<keyword evidence="3 7" id="KW-0812">Transmembrane</keyword>
<feature type="transmembrane region" description="Helical" evidence="7">
    <location>
        <begin position="448"/>
        <end position="465"/>
    </location>
</feature>
<evidence type="ECO:0000256" key="5">
    <source>
        <dbReference type="ARBA" id="ARBA00023136"/>
    </source>
</evidence>
<evidence type="ECO:0000313" key="10">
    <source>
        <dbReference type="Proteomes" id="UP000649259"/>
    </source>
</evidence>
<dbReference type="InterPro" id="IPR020846">
    <property type="entry name" value="MFS_dom"/>
</dbReference>
<dbReference type="PROSITE" id="PS50850">
    <property type="entry name" value="MFS"/>
    <property type="match status" value="1"/>
</dbReference>
<keyword evidence="10" id="KW-1185">Reference proteome</keyword>
<feature type="transmembrane region" description="Helical" evidence="7">
    <location>
        <begin position="87"/>
        <end position="108"/>
    </location>
</feature>
<feature type="compositionally biased region" description="Low complexity" evidence="6">
    <location>
        <begin position="241"/>
        <end position="250"/>
    </location>
</feature>
<comment type="caution">
    <text evidence="9">The sequence shown here is derived from an EMBL/GenBank/DDBJ whole genome shotgun (WGS) entry which is preliminary data.</text>
</comment>
<feature type="transmembrane region" description="Helical" evidence="7">
    <location>
        <begin position="358"/>
        <end position="377"/>
    </location>
</feature>
<evidence type="ECO:0000313" key="9">
    <source>
        <dbReference type="EMBL" id="GHI60419.1"/>
    </source>
</evidence>
<dbReference type="InterPro" id="IPR011701">
    <property type="entry name" value="MFS"/>
</dbReference>
<dbReference type="Proteomes" id="UP000649259">
    <property type="component" value="Unassembled WGS sequence"/>
</dbReference>
<proteinExistence type="predicted"/>
<feature type="transmembrane region" description="Helical" evidence="7">
    <location>
        <begin position="295"/>
        <end position="318"/>
    </location>
</feature>
<evidence type="ECO:0000256" key="7">
    <source>
        <dbReference type="SAM" id="Phobius"/>
    </source>
</evidence>
<dbReference type="PANTHER" id="PTHR23513:SF6">
    <property type="entry name" value="MAJOR FACILITATOR SUPERFAMILY ASSOCIATED DOMAIN-CONTAINING PROTEIN"/>
    <property type="match status" value="1"/>
</dbReference>
<evidence type="ECO:0000256" key="1">
    <source>
        <dbReference type="ARBA" id="ARBA00004651"/>
    </source>
</evidence>
<feature type="region of interest" description="Disordered" evidence="6">
    <location>
        <begin position="210"/>
        <end position="272"/>
    </location>
</feature>
<dbReference type="InterPro" id="IPR036259">
    <property type="entry name" value="MFS_trans_sf"/>
</dbReference>
<feature type="domain" description="Major facilitator superfamily (MFS) profile" evidence="8">
    <location>
        <begin position="22"/>
        <end position="471"/>
    </location>
</feature>
<feature type="transmembrane region" description="Helical" evidence="7">
    <location>
        <begin position="114"/>
        <end position="131"/>
    </location>
</feature>
<dbReference type="GeneID" id="91469971"/>
<organism evidence="9 10">
    <name type="scientific">Streptomyces asoensis</name>
    <dbReference type="NCBI Taxonomy" id="249586"/>
    <lineage>
        <taxon>Bacteria</taxon>
        <taxon>Bacillati</taxon>
        <taxon>Actinomycetota</taxon>
        <taxon>Actinomycetes</taxon>
        <taxon>Kitasatosporales</taxon>
        <taxon>Streptomycetaceae</taxon>
        <taxon>Streptomyces</taxon>
    </lineage>
</organism>
<dbReference type="EMBL" id="BNEB01000002">
    <property type="protein sequence ID" value="GHI60419.1"/>
    <property type="molecule type" value="Genomic_DNA"/>
</dbReference>
<sequence>MKATTAASRAAAAPVPLRANREFRLLWVGQALSDFGTSMTALVLPLALLSSGYSTSATSTIGTAVLVTAMVLRMPAGYLTDHYSHRLLMLVADLARLVTVATVAVWTYLDRLPIALAVITVVVAQVGVELFRPSQNATVRRVVPASQLGTAISLNQARAYAAGIVAPAVAGVLIAASMWLPFAIDAVTYAVSALCVLALYRPLRRTGAAQAARPDSHADGAPGQGGTQDGSQEAKAEAEAGDGATEAAAEAEAETGGGARGTVSDGGTKAAPRERFLPRLTAGLRHVVRDPFLRTLAGLAAGDNFAFQALAYALLLGIGREHNGAAAVGLAMSAAAVTGLTGSLIAPFVQRRLRMQTVMAAGPALAGVMLALAWYTGSGIAFAAGYSALCLLTPVNGAVFGTILATTVPENIYGRTTTALGFITEILQPLGPLTAGLLLAYLSLSGTAAVFALAFAVLAVVALMMPSPPAAPSPETAAA</sequence>
<dbReference type="CDD" id="cd06173">
    <property type="entry name" value="MFS_MefA_like"/>
    <property type="match status" value="1"/>
</dbReference>
<comment type="subcellular location">
    <subcellularLocation>
        <location evidence="1">Cell membrane</location>
        <topology evidence="1">Multi-pass membrane protein</topology>
    </subcellularLocation>
</comment>
<dbReference type="Pfam" id="PF07690">
    <property type="entry name" value="MFS_1"/>
    <property type="match status" value="1"/>
</dbReference>
<dbReference type="RefSeq" id="WP_189918775.1">
    <property type="nucleotide sequence ID" value="NZ_BMSI01000002.1"/>
</dbReference>
<name>A0ABQ3RX16_9ACTN</name>
<evidence type="ECO:0000259" key="8">
    <source>
        <dbReference type="PROSITE" id="PS50850"/>
    </source>
</evidence>
<protein>
    <recommendedName>
        <fullName evidence="8">Major facilitator superfamily (MFS) profile domain-containing protein</fullName>
    </recommendedName>
</protein>
<dbReference type="SUPFAM" id="SSF103473">
    <property type="entry name" value="MFS general substrate transporter"/>
    <property type="match status" value="1"/>
</dbReference>
<dbReference type="Gene3D" id="1.20.1250.20">
    <property type="entry name" value="MFS general substrate transporter like domains"/>
    <property type="match status" value="1"/>
</dbReference>
<gene>
    <name evidence="9" type="ORF">Saso_20690</name>
</gene>
<dbReference type="PANTHER" id="PTHR23513">
    <property type="entry name" value="INTEGRAL MEMBRANE EFFLUX PROTEIN-RELATED"/>
    <property type="match status" value="1"/>
</dbReference>
<feature type="transmembrane region" description="Helical" evidence="7">
    <location>
        <begin position="25"/>
        <end position="47"/>
    </location>
</feature>
<accession>A0ABQ3RX16</accession>
<keyword evidence="2" id="KW-1003">Cell membrane</keyword>
<evidence type="ECO:0000256" key="6">
    <source>
        <dbReference type="SAM" id="MobiDB-lite"/>
    </source>
</evidence>
<feature type="transmembrane region" description="Helical" evidence="7">
    <location>
        <begin position="324"/>
        <end position="346"/>
    </location>
</feature>
<evidence type="ECO:0000256" key="4">
    <source>
        <dbReference type="ARBA" id="ARBA00022989"/>
    </source>
</evidence>
<keyword evidence="5 7" id="KW-0472">Membrane</keyword>
<evidence type="ECO:0000256" key="2">
    <source>
        <dbReference type="ARBA" id="ARBA00022475"/>
    </source>
</evidence>
<feature type="transmembrane region" description="Helical" evidence="7">
    <location>
        <begin position="159"/>
        <end position="180"/>
    </location>
</feature>
<reference evidence="10" key="1">
    <citation type="submission" date="2023-07" db="EMBL/GenBank/DDBJ databases">
        <title>Whole genome shotgun sequence of Streptomyces cacaoi subsp. asoensis NBRC 13813.</title>
        <authorList>
            <person name="Komaki H."/>
            <person name="Tamura T."/>
        </authorList>
    </citation>
    <scope>NUCLEOTIDE SEQUENCE [LARGE SCALE GENOMIC DNA]</scope>
    <source>
        <strain evidence="10">NBRC 13813</strain>
    </source>
</reference>